<evidence type="ECO:0000313" key="3">
    <source>
        <dbReference type="EMBL" id="MBP3960518.1"/>
    </source>
</evidence>
<evidence type="ECO:0000259" key="2">
    <source>
        <dbReference type="PROSITE" id="PS51154"/>
    </source>
</evidence>
<dbReference type="PROSITE" id="PS51154">
    <property type="entry name" value="MACRO"/>
    <property type="match status" value="1"/>
</dbReference>
<sequence>MIQEVSGDIILTKAQAVAHGVAPGDHFDHGLALVLREKWPAMVKDFRHYAQQCHPKPGELWEWGGVGGVRIFNLLTQGEHGHGGKPGPATEATVNHCLRRLRHELDKGEIKSIALPKLATGVGGLEWEKVKALVHQHLGDLSIPVFVYTTYHAGVQADEKGA</sequence>
<dbReference type="InterPro" id="IPR002589">
    <property type="entry name" value="Macro_dom"/>
</dbReference>
<dbReference type="InterPro" id="IPR050892">
    <property type="entry name" value="ADP-ribose_metab_enzymes"/>
</dbReference>
<dbReference type="SUPFAM" id="SSF52949">
    <property type="entry name" value="Macro domain-like"/>
    <property type="match status" value="1"/>
</dbReference>
<dbReference type="EMBL" id="JAGKQQ010000002">
    <property type="protein sequence ID" value="MBP3960518.1"/>
    <property type="molecule type" value="Genomic_DNA"/>
</dbReference>
<feature type="domain" description="Macro" evidence="2">
    <location>
        <begin position="1"/>
        <end position="162"/>
    </location>
</feature>
<dbReference type="RefSeq" id="WP_210662647.1">
    <property type="nucleotide sequence ID" value="NZ_JAGKQQ010000002.1"/>
</dbReference>
<comment type="catalytic activity">
    <reaction evidence="1">
        <text>an N-(ADP-alpha-D-ribosyl)-thymidine in DNA + H2O = a thymidine in DNA + ADP-D-ribose</text>
        <dbReference type="Rhea" id="RHEA:71655"/>
        <dbReference type="Rhea" id="RHEA-COMP:13556"/>
        <dbReference type="Rhea" id="RHEA-COMP:18051"/>
        <dbReference type="ChEBI" id="CHEBI:15377"/>
        <dbReference type="ChEBI" id="CHEBI:57967"/>
        <dbReference type="ChEBI" id="CHEBI:137386"/>
        <dbReference type="ChEBI" id="CHEBI:191199"/>
    </reaction>
    <physiologicalReaction direction="left-to-right" evidence="1">
        <dbReference type="Rhea" id="RHEA:71656"/>
    </physiologicalReaction>
</comment>
<gene>
    <name evidence="3" type="ORF">J8F10_35280</name>
</gene>
<dbReference type="InterPro" id="IPR043472">
    <property type="entry name" value="Macro_dom-like"/>
</dbReference>
<dbReference type="PANTHER" id="PTHR12521:SF0">
    <property type="entry name" value="ADP-RIBOSE GLYCOHYDROLASE OARD1"/>
    <property type="match status" value="1"/>
</dbReference>
<name>A0ABS5C3E8_9BACT</name>
<proteinExistence type="predicted"/>
<dbReference type="Proteomes" id="UP000676565">
    <property type="component" value="Unassembled WGS sequence"/>
</dbReference>
<evidence type="ECO:0000256" key="1">
    <source>
        <dbReference type="ARBA" id="ARBA00035885"/>
    </source>
</evidence>
<reference evidence="3 4" key="1">
    <citation type="submission" date="2021-04" db="EMBL/GenBank/DDBJ databases">
        <authorList>
            <person name="Ivanova A."/>
        </authorList>
    </citation>
    <scope>NUCLEOTIDE SEQUENCE [LARGE SCALE GENOMIC DNA]</scope>
    <source>
        <strain evidence="3 4">G18</strain>
    </source>
</reference>
<evidence type="ECO:0000313" key="4">
    <source>
        <dbReference type="Proteomes" id="UP000676565"/>
    </source>
</evidence>
<dbReference type="Gene3D" id="3.40.220.10">
    <property type="entry name" value="Leucine Aminopeptidase, subunit E, domain 1"/>
    <property type="match status" value="1"/>
</dbReference>
<dbReference type="Pfam" id="PF01661">
    <property type="entry name" value="Macro"/>
    <property type="match status" value="1"/>
</dbReference>
<keyword evidence="4" id="KW-1185">Reference proteome</keyword>
<dbReference type="SMART" id="SM00506">
    <property type="entry name" value="A1pp"/>
    <property type="match status" value="1"/>
</dbReference>
<dbReference type="PANTHER" id="PTHR12521">
    <property type="entry name" value="PROTEIN C6ORF130"/>
    <property type="match status" value="1"/>
</dbReference>
<organism evidence="3 4">
    <name type="scientific">Gemmata palustris</name>
    <dbReference type="NCBI Taxonomy" id="2822762"/>
    <lineage>
        <taxon>Bacteria</taxon>
        <taxon>Pseudomonadati</taxon>
        <taxon>Planctomycetota</taxon>
        <taxon>Planctomycetia</taxon>
        <taxon>Gemmatales</taxon>
        <taxon>Gemmataceae</taxon>
        <taxon>Gemmata</taxon>
    </lineage>
</organism>
<protein>
    <submittedName>
        <fullName evidence="3">Macro domain-containing protein</fullName>
    </submittedName>
</protein>
<comment type="caution">
    <text evidence="3">The sequence shown here is derived from an EMBL/GenBank/DDBJ whole genome shotgun (WGS) entry which is preliminary data.</text>
</comment>
<accession>A0ABS5C3E8</accession>